<dbReference type="GO" id="GO:0004930">
    <property type="term" value="F:G protein-coupled receptor activity"/>
    <property type="evidence" value="ECO:0007669"/>
    <property type="project" value="TreeGrafter"/>
</dbReference>
<accession>A0AAD2CE35</accession>
<keyword evidence="3 6" id="KW-1133">Transmembrane helix</keyword>
<feature type="region of interest" description="Disordered" evidence="5">
    <location>
        <begin position="459"/>
        <end position="490"/>
    </location>
</feature>
<feature type="transmembrane region" description="Helical" evidence="6">
    <location>
        <begin position="70"/>
        <end position="89"/>
    </location>
</feature>
<dbReference type="PANTHER" id="PTHR23112:SF0">
    <property type="entry name" value="TRANSMEMBRANE PROTEIN 116"/>
    <property type="match status" value="1"/>
</dbReference>
<keyword evidence="2 6" id="KW-0812">Transmembrane</keyword>
<feature type="transmembrane region" description="Helical" evidence="6">
    <location>
        <begin position="271"/>
        <end position="291"/>
    </location>
</feature>
<evidence type="ECO:0000313" key="8">
    <source>
        <dbReference type="Proteomes" id="UP001295423"/>
    </source>
</evidence>
<evidence type="ECO:0000256" key="3">
    <source>
        <dbReference type="ARBA" id="ARBA00022989"/>
    </source>
</evidence>
<dbReference type="AlphaFoldDB" id="A0AAD2CE35"/>
<evidence type="ECO:0000256" key="4">
    <source>
        <dbReference type="ARBA" id="ARBA00023136"/>
    </source>
</evidence>
<feature type="region of interest" description="Disordered" evidence="5">
    <location>
        <begin position="323"/>
        <end position="345"/>
    </location>
</feature>
<dbReference type="GO" id="GO:0007189">
    <property type="term" value="P:adenylate cyclase-activating G protein-coupled receptor signaling pathway"/>
    <property type="evidence" value="ECO:0007669"/>
    <property type="project" value="TreeGrafter"/>
</dbReference>
<reference evidence="7" key="1">
    <citation type="submission" date="2023-08" db="EMBL/GenBank/DDBJ databases">
        <authorList>
            <person name="Audoor S."/>
            <person name="Bilcke G."/>
        </authorList>
    </citation>
    <scope>NUCLEOTIDE SEQUENCE</scope>
</reference>
<feature type="transmembrane region" description="Helical" evidence="6">
    <location>
        <begin position="121"/>
        <end position="146"/>
    </location>
</feature>
<comment type="caution">
    <text evidence="7">The sequence shown here is derived from an EMBL/GenBank/DDBJ whole genome shotgun (WGS) entry which is preliminary data.</text>
</comment>
<evidence type="ECO:0000256" key="2">
    <source>
        <dbReference type="ARBA" id="ARBA00022692"/>
    </source>
</evidence>
<feature type="compositionally biased region" description="Polar residues" evidence="5">
    <location>
        <begin position="478"/>
        <end position="489"/>
    </location>
</feature>
<feature type="transmembrane region" description="Helical" evidence="6">
    <location>
        <begin position="231"/>
        <end position="251"/>
    </location>
</feature>
<dbReference type="Proteomes" id="UP001295423">
    <property type="component" value="Unassembled WGS sequence"/>
</dbReference>
<gene>
    <name evidence="7" type="ORF">CYCCA115_LOCUS2491</name>
</gene>
<dbReference type="PANTHER" id="PTHR23112">
    <property type="entry name" value="G PROTEIN-COUPLED RECEPTOR 157-RELATED"/>
    <property type="match status" value="1"/>
</dbReference>
<evidence type="ECO:0000256" key="1">
    <source>
        <dbReference type="ARBA" id="ARBA00004141"/>
    </source>
</evidence>
<comment type="subcellular location">
    <subcellularLocation>
        <location evidence="1">Membrane</location>
        <topology evidence="1">Multi-pass membrane protein</topology>
    </subcellularLocation>
</comment>
<feature type="region of interest" description="Disordered" evidence="5">
    <location>
        <begin position="544"/>
        <end position="596"/>
    </location>
</feature>
<proteinExistence type="predicted"/>
<feature type="transmembrane region" description="Helical" evidence="6">
    <location>
        <begin position="39"/>
        <end position="58"/>
    </location>
</feature>
<organism evidence="7 8">
    <name type="scientific">Cylindrotheca closterium</name>
    <dbReference type="NCBI Taxonomy" id="2856"/>
    <lineage>
        <taxon>Eukaryota</taxon>
        <taxon>Sar</taxon>
        <taxon>Stramenopiles</taxon>
        <taxon>Ochrophyta</taxon>
        <taxon>Bacillariophyta</taxon>
        <taxon>Bacillariophyceae</taxon>
        <taxon>Bacillariophycidae</taxon>
        <taxon>Bacillariales</taxon>
        <taxon>Bacillariaceae</taxon>
        <taxon>Cylindrotheca</taxon>
    </lineage>
</organism>
<protein>
    <submittedName>
        <fullName evidence="7">Uncharacterized protein</fullName>
    </submittedName>
</protein>
<dbReference type="EMBL" id="CAKOGP040000169">
    <property type="protein sequence ID" value="CAJ1931666.1"/>
    <property type="molecule type" value="Genomic_DNA"/>
</dbReference>
<name>A0AAD2CE35_9STRA</name>
<evidence type="ECO:0000313" key="7">
    <source>
        <dbReference type="EMBL" id="CAJ1931666.1"/>
    </source>
</evidence>
<keyword evidence="8" id="KW-1185">Reference proteome</keyword>
<sequence>MALASFLRPTDSPRATSFAIGNATTCSISGFMTTAAHSGTFYTCMLSYYFLFTARFGLKNSVVARRIEPVMHCISLGYPIISAIVGAYYEAYADTATYFGCFVNCPPGTNKEDCIATTLGWIFYGWPFLFVLASLIVNNLLIWRLVHGHSVTLRKMHTSRQVGGSSDESSAVHSLDDDISSLGLTKRVDATVHGSDITSSSYKANVVYHRKVTHVATASHLRRLQLVKSQALLFVASYAFVSMWGGIMAIAEQYAHTEDEELSLLVKMYPIMVLHALLAPMQGLFNMLVYVRPKYLTTRHEFGDQSRWWAMKRAMLGEKRVRASGKPNAPTALPQAMKQVPDAESPKDGVIDNRIDSVDVQTQSLPLKRGGVSSLTANSGSEFHDEQSYEENLNDEEQDRWGGKHHDTWTPIKQAPRHCSSLLEERDSSLGMISELTETQFEPIIDYSVETRFEQDHRFETQQGDSTPAPPRPAAVLSPSTTDSRWTNDSAKERQLISSLDWMMPQRLSSTTEMHCTEDPMGGPSTDVPLQTPMRIESLELISEIEDEGTDDVSQPLPPSALAGPLGVQASSTADRTLRPPVRRTSPTLSVRPKRL</sequence>
<dbReference type="GO" id="GO:0005886">
    <property type="term" value="C:plasma membrane"/>
    <property type="evidence" value="ECO:0007669"/>
    <property type="project" value="TreeGrafter"/>
</dbReference>
<evidence type="ECO:0000256" key="6">
    <source>
        <dbReference type="SAM" id="Phobius"/>
    </source>
</evidence>
<evidence type="ECO:0000256" key="5">
    <source>
        <dbReference type="SAM" id="MobiDB-lite"/>
    </source>
</evidence>
<keyword evidence="4 6" id="KW-0472">Membrane</keyword>